<dbReference type="AlphaFoldDB" id="C7H8H9"/>
<dbReference type="PATRIC" id="fig|411483.3.peg.2070"/>
<dbReference type="InterPro" id="IPR051675">
    <property type="entry name" value="Endo/Exo/Phosphatase_dom_1"/>
</dbReference>
<dbReference type="InterPro" id="IPR013785">
    <property type="entry name" value="Aldolase_TIM"/>
</dbReference>
<evidence type="ECO:0000313" key="7">
    <source>
        <dbReference type="Proteomes" id="UP000004619"/>
    </source>
</evidence>
<feature type="domain" description="Radical SAM core" evidence="5">
    <location>
        <begin position="74"/>
        <end position="199"/>
    </location>
</feature>
<evidence type="ECO:0000256" key="3">
    <source>
        <dbReference type="ARBA" id="ARBA00023004"/>
    </source>
</evidence>
<name>C7H8H9_FAED2</name>
<keyword evidence="3" id="KW-0408">Iron</keyword>
<proteinExistence type="predicted"/>
<comment type="caution">
    <text evidence="6">The sequence shown here is derived from an EMBL/GenBank/DDBJ whole genome shotgun (WGS) entry which is preliminary data.</text>
</comment>
<dbReference type="SUPFAM" id="SSF102114">
    <property type="entry name" value="Radical SAM enzymes"/>
    <property type="match status" value="1"/>
</dbReference>
<dbReference type="SFLD" id="SFLDS00029">
    <property type="entry name" value="Radical_SAM"/>
    <property type="match status" value="1"/>
</dbReference>
<accession>C7H8H9</accession>
<dbReference type="CDD" id="cd01335">
    <property type="entry name" value="Radical_SAM"/>
    <property type="match status" value="1"/>
</dbReference>
<dbReference type="PANTHER" id="PTHR21180:SF9">
    <property type="entry name" value="TYPE II SECRETION SYSTEM PROTEIN K"/>
    <property type="match status" value="1"/>
</dbReference>
<dbReference type="NCBIfam" id="TIGR03916">
    <property type="entry name" value="rSAM_link_UDG"/>
    <property type="match status" value="1"/>
</dbReference>
<dbReference type="InterPro" id="IPR010994">
    <property type="entry name" value="RuvA_2-like"/>
</dbReference>
<dbReference type="Pfam" id="PF04055">
    <property type="entry name" value="Radical_SAM"/>
    <property type="match status" value="1"/>
</dbReference>
<dbReference type="GO" id="GO:0003824">
    <property type="term" value="F:catalytic activity"/>
    <property type="evidence" value="ECO:0007669"/>
    <property type="project" value="InterPro"/>
</dbReference>
<dbReference type="SFLD" id="SFLDG01102">
    <property type="entry name" value="Uncharacterised_Radical_SAM_Su"/>
    <property type="match status" value="1"/>
</dbReference>
<dbReference type="InterPro" id="IPR007197">
    <property type="entry name" value="rSAM"/>
</dbReference>
<dbReference type="Gene3D" id="3.20.20.70">
    <property type="entry name" value="Aldolase class I"/>
    <property type="match status" value="1"/>
</dbReference>
<sequence>MAFFFIPIFWRCPMEQSLMDKLTILADSAKYDVACTSSGASRAAGAGGVGSCYAPGCCHAFTADGRCVSLLKVLMTNCCSFDCSYCVNRKSNDVPRATFTPRELAELTIEFYRRNYIEGLFLSSAVLVSPDYTTERMLAVLRLLRGEYRFGGYIHAKAIPGTSPELLEQLGFLADRLSVNIELPSERSLNLLAPDKGRHSIFRPMKQIAVEGAANREEVALYRKAPRFAPAGQSTQMIVGASPETDYHILQLTEGLYNKYHLKRVFYSAYIPVTEDTRLPALDTKPPLLREHRLYQADWLLRFYEFKAEELLDRDNPNFNPYLDPKCNWAVQHYGLFPVDVNRAPFEMLLRVPGIGPKSARRIWHARKQAALGLDELKRMGVVLKRAQYFITCRGFAGAHPGRGSAGRERITRALIDPNVFSGGVEQLSMFSPPAVDRLVEQGVPPRTAQKMVREEAVQCLARAL</sequence>
<dbReference type="EMBL" id="ACOP02000073">
    <property type="protein sequence ID" value="EEU95684.1"/>
    <property type="molecule type" value="Genomic_DNA"/>
</dbReference>
<reference evidence="6" key="1">
    <citation type="submission" date="2009-08" db="EMBL/GenBank/DDBJ databases">
        <authorList>
            <person name="Weinstock G."/>
            <person name="Sodergren E."/>
            <person name="Clifton S."/>
            <person name="Fulton L."/>
            <person name="Fulton B."/>
            <person name="Courtney L."/>
            <person name="Fronick C."/>
            <person name="Harrison M."/>
            <person name="Strong C."/>
            <person name="Farmer C."/>
            <person name="Delahaunty K."/>
            <person name="Markovic C."/>
            <person name="Hall O."/>
            <person name="Minx P."/>
            <person name="Tomlinson C."/>
            <person name="Mitreva M."/>
            <person name="Nelson J."/>
            <person name="Hou S."/>
            <person name="Wollam A."/>
            <person name="Pepin K.H."/>
            <person name="Johnson M."/>
            <person name="Bhonagiri V."/>
            <person name="Nash W.E."/>
            <person name="Warren W."/>
            <person name="Chinwalla A."/>
            <person name="Mardis E.R."/>
            <person name="Wilson R.K."/>
        </authorList>
    </citation>
    <scope>NUCLEOTIDE SEQUENCE [LARGE SCALE GENOMIC DNA]</scope>
    <source>
        <strain evidence="6">A2-165</strain>
    </source>
</reference>
<dbReference type="InterPro" id="IPR023874">
    <property type="entry name" value="DNA_rSAM_put"/>
</dbReference>
<evidence type="ECO:0000256" key="4">
    <source>
        <dbReference type="ARBA" id="ARBA00023014"/>
    </source>
</evidence>
<dbReference type="InterPro" id="IPR058240">
    <property type="entry name" value="rSAM_sf"/>
</dbReference>
<organism evidence="6 7">
    <name type="scientific">Faecalibacterium duncaniae (strain DSM 17677 / JCM 31915 / A2-165)</name>
    <name type="common">Faecalibacterium prausnitzii</name>
    <dbReference type="NCBI Taxonomy" id="411483"/>
    <lineage>
        <taxon>Bacteria</taxon>
        <taxon>Bacillati</taxon>
        <taxon>Bacillota</taxon>
        <taxon>Clostridia</taxon>
        <taxon>Eubacteriales</taxon>
        <taxon>Oscillospiraceae</taxon>
        <taxon>Faecalibacterium</taxon>
    </lineage>
</organism>
<dbReference type="Proteomes" id="UP000004619">
    <property type="component" value="Unassembled WGS sequence"/>
</dbReference>
<keyword evidence="7" id="KW-1185">Reference proteome</keyword>
<evidence type="ECO:0000256" key="1">
    <source>
        <dbReference type="ARBA" id="ARBA00022691"/>
    </source>
</evidence>
<evidence type="ECO:0000313" key="6">
    <source>
        <dbReference type="EMBL" id="EEU95684.1"/>
    </source>
</evidence>
<dbReference type="PANTHER" id="PTHR21180">
    <property type="entry name" value="ENDONUCLEASE/EXONUCLEASE/PHOSPHATASE FAMILY DOMAIN-CONTAINING PROTEIN 1"/>
    <property type="match status" value="1"/>
</dbReference>
<dbReference type="Gene3D" id="1.10.150.320">
    <property type="entry name" value="Photosystem II 12 kDa extrinsic protein"/>
    <property type="match status" value="1"/>
</dbReference>
<dbReference type="HOGENOM" id="CLU_033784_0_0_9"/>
<gene>
    <name evidence="6" type="ORF">FAEPRAA2165_02619</name>
</gene>
<dbReference type="GO" id="GO:0046872">
    <property type="term" value="F:metal ion binding"/>
    <property type="evidence" value="ECO:0007669"/>
    <property type="project" value="UniProtKB-KW"/>
</dbReference>
<evidence type="ECO:0000259" key="5">
    <source>
        <dbReference type="Pfam" id="PF04055"/>
    </source>
</evidence>
<keyword evidence="1" id="KW-0949">S-adenosyl-L-methionine</keyword>
<evidence type="ECO:0000256" key="2">
    <source>
        <dbReference type="ARBA" id="ARBA00022723"/>
    </source>
</evidence>
<protein>
    <submittedName>
        <fullName evidence="6">DNA modification/repair radical SAM protein</fullName>
    </submittedName>
</protein>
<dbReference type="STRING" id="411483.FAEPRAA2165_02619"/>
<keyword evidence="2" id="KW-0479">Metal-binding</keyword>
<dbReference type="SUPFAM" id="SSF47781">
    <property type="entry name" value="RuvA domain 2-like"/>
    <property type="match status" value="1"/>
</dbReference>
<dbReference type="eggNOG" id="COG4277">
    <property type="taxonomic scope" value="Bacteria"/>
</dbReference>
<dbReference type="GO" id="GO:0051536">
    <property type="term" value="F:iron-sulfur cluster binding"/>
    <property type="evidence" value="ECO:0007669"/>
    <property type="project" value="UniProtKB-KW"/>
</dbReference>
<keyword evidence="4" id="KW-0411">Iron-sulfur</keyword>